<evidence type="ECO:0000313" key="2">
    <source>
        <dbReference type="Proteomes" id="UP000218899"/>
    </source>
</evidence>
<name>A0A1B4V7T2_9GAMM</name>
<dbReference type="Proteomes" id="UP000218899">
    <property type="component" value="Chromosome"/>
</dbReference>
<reference evidence="1 2" key="1">
    <citation type="submission" date="2015-08" db="EMBL/GenBank/DDBJ databases">
        <title>Complete genome sequence of Sulfurifustis variabilis.</title>
        <authorList>
            <person name="Miura A."/>
            <person name="Kojima H."/>
            <person name="Fukui M."/>
        </authorList>
    </citation>
    <scope>NUCLEOTIDE SEQUENCE [LARGE SCALE GENOMIC DNA]</scope>
    <source>
        <strain evidence="2">skN76</strain>
    </source>
</reference>
<dbReference type="KEGG" id="sva:SVA_3042"/>
<accession>A0A1B4V7T2</accession>
<sequence>MSDMLAKYGPLMEFPDVASALKRQSDRAVRVALSRRNPPRWARELKKARVRHGRRVFFRTRDVALLIERDMPLADDE</sequence>
<organism evidence="1 2">
    <name type="scientific">Sulfurifustis variabilis</name>
    <dbReference type="NCBI Taxonomy" id="1675686"/>
    <lineage>
        <taxon>Bacteria</taxon>
        <taxon>Pseudomonadati</taxon>
        <taxon>Pseudomonadota</taxon>
        <taxon>Gammaproteobacteria</taxon>
        <taxon>Acidiferrobacterales</taxon>
        <taxon>Acidiferrobacteraceae</taxon>
        <taxon>Sulfurifustis</taxon>
    </lineage>
</organism>
<keyword evidence="2" id="KW-1185">Reference proteome</keyword>
<protein>
    <recommendedName>
        <fullName evidence="3">Plasmid-related protein</fullName>
    </recommendedName>
</protein>
<proteinExistence type="predicted"/>
<dbReference type="AlphaFoldDB" id="A0A1B4V7T2"/>
<gene>
    <name evidence="1" type="ORF">SVA_3042</name>
</gene>
<evidence type="ECO:0000313" key="1">
    <source>
        <dbReference type="EMBL" id="BAU49590.1"/>
    </source>
</evidence>
<dbReference type="EMBL" id="AP014936">
    <property type="protein sequence ID" value="BAU49590.1"/>
    <property type="molecule type" value="Genomic_DNA"/>
</dbReference>
<evidence type="ECO:0008006" key="3">
    <source>
        <dbReference type="Google" id="ProtNLM"/>
    </source>
</evidence>